<dbReference type="InterPro" id="IPR024775">
    <property type="entry name" value="DinB-like"/>
</dbReference>
<dbReference type="SUPFAM" id="SSF109854">
    <property type="entry name" value="DinB/YfiT-like putative metalloenzymes"/>
    <property type="match status" value="1"/>
</dbReference>
<protein>
    <submittedName>
        <fullName evidence="3">DinB family protein</fullName>
    </submittedName>
</protein>
<evidence type="ECO:0000313" key="4">
    <source>
        <dbReference type="Proteomes" id="UP001564760"/>
    </source>
</evidence>
<dbReference type="Gene3D" id="1.20.120.450">
    <property type="entry name" value="dinb family like domain"/>
    <property type="match status" value="1"/>
</dbReference>
<dbReference type="EMBL" id="JBGEDP010000001">
    <property type="protein sequence ID" value="MEY8015390.1"/>
    <property type="molecule type" value="Genomic_DNA"/>
</dbReference>
<feature type="domain" description="DinB-like" evidence="2">
    <location>
        <begin position="3"/>
        <end position="130"/>
    </location>
</feature>
<organism evidence="3 4">
    <name type="scientific">Mycobacterium servetii</name>
    <dbReference type="NCBI Taxonomy" id="3237418"/>
    <lineage>
        <taxon>Bacteria</taxon>
        <taxon>Bacillati</taxon>
        <taxon>Actinomycetota</taxon>
        <taxon>Actinomycetes</taxon>
        <taxon>Mycobacteriales</taxon>
        <taxon>Mycobacteriaceae</taxon>
        <taxon>Mycobacterium</taxon>
    </lineage>
</organism>
<dbReference type="Pfam" id="PF12867">
    <property type="entry name" value="DinB_2"/>
    <property type="match status" value="1"/>
</dbReference>
<comment type="caution">
    <text evidence="3">The sequence shown here is derived from an EMBL/GenBank/DDBJ whole genome shotgun (WGS) entry which is preliminary data.</text>
</comment>
<evidence type="ECO:0000256" key="1">
    <source>
        <dbReference type="SAM" id="MobiDB-lite"/>
    </source>
</evidence>
<keyword evidence="4" id="KW-1185">Reference proteome</keyword>
<sequence>MADEYVNLLESTNETMLRARPSMHVWSPLEYACHVRDLLLAQRERVLAARRQDRPVAEPMGRDERVEHDGYNDQSPSDAKLLLSNAFGRLSPADWDRTVIYPYAYPDPNPAERSLRWMATHTLHELPHHLIHVRRQLDRADAARVEH</sequence>
<reference evidence="3 4" key="1">
    <citation type="submission" date="2024-08" db="EMBL/GenBank/DDBJ databases">
        <title>Mycobacterium servetensis sp. nov., a novel rapid-growing mycobacterial species recovered from a human patient in Zaragoza, Spain.</title>
        <authorList>
            <person name="Tristancho-Baro A.I."/>
            <person name="Buenestado-Serrano S."/>
            <person name="Garcia De Viedma D."/>
            <person name="Milagro-Beamonte A."/>
            <person name="Burillo N."/>
            <person name="Sanz S."/>
            <person name="Lopez-Calleja A.I."/>
            <person name="Penas-Utrilla D."/>
            <person name="Guardingo M."/>
            <person name="Garcia M.J."/>
            <person name="Vinuelas-Bayon J."/>
        </authorList>
    </citation>
    <scope>NUCLEOTIDE SEQUENCE [LARGE SCALE GENOMIC DNA]</scope>
    <source>
        <strain evidence="4">HUMS_12744610</strain>
    </source>
</reference>
<evidence type="ECO:0000259" key="2">
    <source>
        <dbReference type="Pfam" id="PF12867"/>
    </source>
</evidence>
<accession>A0ABV4C263</accession>
<name>A0ABV4C263_9MYCO</name>
<gene>
    <name evidence="3" type="ORF">AB8998_10380</name>
</gene>
<proteinExistence type="predicted"/>
<dbReference type="Proteomes" id="UP001564760">
    <property type="component" value="Unassembled WGS sequence"/>
</dbReference>
<feature type="compositionally biased region" description="Basic and acidic residues" evidence="1">
    <location>
        <begin position="50"/>
        <end position="71"/>
    </location>
</feature>
<evidence type="ECO:0000313" key="3">
    <source>
        <dbReference type="EMBL" id="MEY8015390.1"/>
    </source>
</evidence>
<dbReference type="InterPro" id="IPR034660">
    <property type="entry name" value="DinB/YfiT-like"/>
</dbReference>
<feature type="region of interest" description="Disordered" evidence="1">
    <location>
        <begin position="50"/>
        <end position="77"/>
    </location>
</feature>